<name>A0AAW9IKF5_CLOPF</name>
<proteinExistence type="predicted"/>
<dbReference type="EMBL" id="WNVM01000350">
    <property type="protein sequence ID" value="MDZ5010410.1"/>
    <property type="molecule type" value="Genomic_DNA"/>
</dbReference>
<comment type="caution">
    <text evidence="2">The sequence shown here is derived from an EMBL/GenBank/DDBJ whole genome shotgun (WGS) entry which is preliminary data.</text>
</comment>
<evidence type="ECO:0000313" key="2">
    <source>
        <dbReference type="EMBL" id="MDZ5010410.1"/>
    </source>
</evidence>
<keyword evidence="1" id="KW-0812">Transmembrane</keyword>
<protein>
    <recommendedName>
        <fullName evidence="4">Sugar ABC transporter permease</fullName>
    </recommendedName>
</protein>
<gene>
    <name evidence="2" type="ORF">GNF77_16180</name>
</gene>
<feature type="non-terminal residue" evidence="2">
    <location>
        <position position="57"/>
    </location>
</feature>
<evidence type="ECO:0008006" key="4">
    <source>
        <dbReference type="Google" id="ProtNLM"/>
    </source>
</evidence>
<keyword evidence="1" id="KW-0472">Membrane</keyword>
<organism evidence="2 3">
    <name type="scientific">Clostridium perfringens</name>
    <dbReference type="NCBI Taxonomy" id="1502"/>
    <lineage>
        <taxon>Bacteria</taxon>
        <taxon>Bacillati</taxon>
        <taxon>Bacillota</taxon>
        <taxon>Clostridia</taxon>
        <taxon>Eubacteriales</taxon>
        <taxon>Clostridiaceae</taxon>
        <taxon>Clostridium</taxon>
    </lineage>
</organism>
<sequence length="57" mass="6199">MKSISKLISNLITIAYGVICMPLLILMAIIFPIMVTSDAFKIISSGYTVTGDYISLL</sequence>
<dbReference type="AlphaFoldDB" id="A0AAW9IKF5"/>
<evidence type="ECO:0000256" key="1">
    <source>
        <dbReference type="SAM" id="Phobius"/>
    </source>
</evidence>
<evidence type="ECO:0000313" key="3">
    <source>
        <dbReference type="Proteomes" id="UP001292368"/>
    </source>
</evidence>
<accession>A0AAW9IKF5</accession>
<reference evidence="2" key="1">
    <citation type="submission" date="2019-11" db="EMBL/GenBank/DDBJ databases">
        <title>Characterization of Clostridium perfringens isolates from swine manure treated agricultural soils.</title>
        <authorList>
            <person name="Wushke S.T."/>
        </authorList>
    </citation>
    <scope>NUCLEOTIDE SEQUENCE</scope>
    <source>
        <strain evidence="2">V2</strain>
    </source>
</reference>
<keyword evidence="1" id="KW-1133">Transmembrane helix</keyword>
<dbReference type="Proteomes" id="UP001292368">
    <property type="component" value="Unassembled WGS sequence"/>
</dbReference>
<feature type="transmembrane region" description="Helical" evidence="1">
    <location>
        <begin position="12"/>
        <end position="35"/>
    </location>
</feature>